<feature type="domain" description="2EXR" evidence="1">
    <location>
        <begin position="22"/>
        <end position="105"/>
    </location>
</feature>
<dbReference type="PANTHER" id="PTHR35910:SF6">
    <property type="entry name" value="2EXR DOMAIN-CONTAINING PROTEIN"/>
    <property type="match status" value="1"/>
</dbReference>
<dbReference type="Pfam" id="PF20150">
    <property type="entry name" value="2EXR"/>
    <property type="match status" value="1"/>
</dbReference>
<reference evidence="2 3" key="1">
    <citation type="submission" date="2016-05" db="EMBL/GenBank/DDBJ databases">
        <title>A degradative enzymes factory behind the ericoid mycorrhizal symbiosis.</title>
        <authorList>
            <consortium name="DOE Joint Genome Institute"/>
            <person name="Martino E."/>
            <person name="Morin E."/>
            <person name="Grelet G."/>
            <person name="Kuo A."/>
            <person name="Kohler A."/>
            <person name="Daghino S."/>
            <person name="Barry K."/>
            <person name="Choi C."/>
            <person name="Cichocki N."/>
            <person name="Clum A."/>
            <person name="Copeland A."/>
            <person name="Hainaut M."/>
            <person name="Haridas S."/>
            <person name="Labutti K."/>
            <person name="Lindquist E."/>
            <person name="Lipzen A."/>
            <person name="Khouja H.-R."/>
            <person name="Murat C."/>
            <person name="Ohm R."/>
            <person name="Olson A."/>
            <person name="Spatafora J."/>
            <person name="Veneault-Fourrey C."/>
            <person name="Henrissat B."/>
            <person name="Grigoriev I."/>
            <person name="Martin F."/>
            <person name="Perotto S."/>
        </authorList>
    </citation>
    <scope>NUCLEOTIDE SEQUENCE [LARGE SCALE GENOMIC DNA]</scope>
    <source>
        <strain evidence="2 3">UAMH 7357</strain>
    </source>
</reference>
<dbReference type="EMBL" id="KZ613465">
    <property type="protein sequence ID" value="PMD27885.1"/>
    <property type="molecule type" value="Genomic_DNA"/>
</dbReference>
<evidence type="ECO:0000313" key="3">
    <source>
        <dbReference type="Proteomes" id="UP000235672"/>
    </source>
</evidence>
<dbReference type="PANTHER" id="PTHR35910">
    <property type="entry name" value="2EXR DOMAIN-CONTAINING PROTEIN"/>
    <property type="match status" value="1"/>
</dbReference>
<proteinExistence type="predicted"/>
<evidence type="ECO:0000313" key="2">
    <source>
        <dbReference type="EMBL" id="PMD27885.1"/>
    </source>
</evidence>
<sequence>MAEKNSSAVQGTVIQTATAPTFTNFAKLALEMQMKIWKHAIPAPRLVRVHVRKGDNDEIRFTTNASVPALLSACHTSRKIILEVYSTCLESGERKIRIDGENDVLVLFRLGGCSGLPDFLPWTQSMKMREDIQCMFSGAIKLAMVVYTFFVTEEQQRWFLSRFQSLKRYFPIIYCLDTDLDANGDGIYLAIQKHHLAILEQECVTEGVVYETGLDCLESWAESALRIAKVDRKFEVVPALIGENGRKHWWA</sequence>
<protein>
    <recommendedName>
        <fullName evidence="1">2EXR domain-containing protein</fullName>
    </recommendedName>
</protein>
<accession>A0A2J6QNP3</accession>
<gene>
    <name evidence="2" type="ORF">NA56DRAFT_721717</name>
</gene>
<organism evidence="2 3">
    <name type="scientific">Hyaloscypha hepaticicola</name>
    <dbReference type="NCBI Taxonomy" id="2082293"/>
    <lineage>
        <taxon>Eukaryota</taxon>
        <taxon>Fungi</taxon>
        <taxon>Dikarya</taxon>
        <taxon>Ascomycota</taxon>
        <taxon>Pezizomycotina</taxon>
        <taxon>Leotiomycetes</taxon>
        <taxon>Helotiales</taxon>
        <taxon>Hyaloscyphaceae</taxon>
        <taxon>Hyaloscypha</taxon>
    </lineage>
</organism>
<dbReference type="Proteomes" id="UP000235672">
    <property type="component" value="Unassembled WGS sequence"/>
</dbReference>
<dbReference type="OrthoDB" id="3504576at2759"/>
<name>A0A2J6QNP3_9HELO</name>
<dbReference type="AlphaFoldDB" id="A0A2J6QNP3"/>
<evidence type="ECO:0000259" key="1">
    <source>
        <dbReference type="Pfam" id="PF20150"/>
    </source>
</evidence>
<keyword evidence="3" id="KW-1185">Reference proteome</keyword>
<dbReference type="InterPro" id="IPR045518">
    <property type="entry name" value="2EXR"/>
</dbReference>